<name>D3VHV5_XENNA</name>
<proteinExistence type="predicted"/>
<dbReference type="KEGG" id="xne:XNC1_0367"/>
<dbReference type="EMBL" id="FN667742">
    <property type="protein sequence ID" value="CBJ88444.1"/>
    <property type="molecule type" value="Genomic_DNA"/>
</dbReference>
<evidence type="ECO:0000313" key="1">
    <source>
        <dbReference type="EMBL" id="CBJ88444.1"/>
    </source>
</evidence>
<evidence type="ECO:0000313" key="2">
    <source>
        <dbReference type="Proteomes" id="UP000008075"/>
    </source>
</evidence>
<dbReference type="AlphaFoldDB" id="D3VHV5"/>
<protein>
    <submittedName>
        <fullName evidence="1">Uncharacterized protein</fullName>
    </submittedName>
</protein>
<reference evidence="1 2" key="1">
    <citation type="journal article" date="2011" name="PLoS ONE">
        <title>The entomopathogenic bacterial endosymbionts xenorhabdus and photorhabdus: convergent lifestyles from divergent genomes.</title>
        <authorList>
            <person name="Chaston J.M."/>
            <person name="Suen G."/>
            <person name="Tucker S.L."/>
            <person name="Andersen A.W."/>
            <person name="Bhasin A."/>
            <person name="Bode E."/>
            <person name="Bode H.B."/>
            <person name="Brachmann A.O."/>
            <person name="Cowles C.E."/>
            <person name="Cowles K.N."/>
            <person name="Darby C."/>
            <person name="de Leon L."/>
            <person name="Drace K."/>
            <person name="Du Z."/>
            <person name="Givaudan A."/>
            <person name="Herbert Tran E.E."/>
            <person name="Jewell K.A."/>
            <person name="Knack J.J."/>
            <person name="Krasomil-Osterfeld K.C."/>
            <person name="Kukor R."/>
            <person name="Lanois A."/>
            <person name="Latreille P."/>
            <person name="Leimgruber N.K."/>
            <person name="Lipke C.M."/>
            <person name="Liu R."/>
            <person name="Lu X."/>
            <person name="Martens E.C."/>
            <person name="Marri P.R."/>
            <person name="Medigue C."/>
            <person name="Menard M.L."/>
            <person name="Miller N.M."/>
            <person name="Morales-Soto N."/>
            <person name="Norton S."/>
            <person name="Ogier J.C."/>
            <person name="Orchard S.S."/>
            <person name="Park D."/>
            <person name="Park Y."/>
            <person name="Qurollo B.A."/>
            <person name="Sugar D.R."/>
            <person name="Richards G.R."/>
            <person name="Rouy Z."/>
            <person name="Slominski B."/>
            <person name="Slominski K."/>
            <person name="Snyder H."/>
            <person name="Tjaden B.C."/>
            <person name="van der Hoeven R."/>
            <person name="Welch R.D."/>
            <person name="Wheeler C."/>
            <person name="Xiang B."/>
            <person name="Barbazuk B."/>
            <person name="Gaudriault S."/>
            <person name="Goodner B."/>
            <person name="Slater S.C."/>
            <person name="Forst S."/>
            <person name="Goldman B.S."/>
            <person name="Goodrich-Blair H."/>
        </authorList>
    </citation>
    <scope>NUCLEOTIDE SEQUENCE [LARGE SCALE GENOMIC DNA]</scope>
    <source>
        <strain evidence="2">ATCC 19061 / DSM 3370 / CCUG 14189 / LMG 1036 / NCIMB 9965 / AN6</strain>
    </source>
</reference>
<gene>
    <name evidence="1" type="ordered locus">XNC1_0367</name>
</gene>
<dbReference type="Proteomes" id="UP000008075">
    <property type="component" value="Chromosome"/>
</dbReference>
<accession>D3VHV5</accession>
<organism evidence="1 2">
    <name type="scientific">Xenorhabdus nematophila (strain ATCC 19061 / DSM 3370 / CCUG 14189 / LMG 1036 / NCIMB 9965 / AN6)</name>
    <dbReference type="NCBI Taxonomy" id="406817"/>
    <lineage>
        <taxon>Bacteria</taxon>
        <taxon>Pseudomonadati</taxon>
        <taxon>Pseudomonadota</taxon>
        <taxon>Gammaproteobacteria</taxon>
        <taxon>Enterobacterales</taxon>
        <taxon>Morganellaceae</taxon>
        <taxon>Xenorhabdus</taxon>
    </lineage>
</organism>
<keyword evidence="2" id="KW-1185">Reference proteome</keyword>
<sequence length="40" mass="4811">MLLLRFEEQNDFQSSDSNNYLYESLRKITTGDFLLFFIDS</sequence>
<dbReference type="HOGENOM" id="CLU_3298824_0_0_6"/>